<gene>
    <name evidence="1" type="ORF">C465_05256</name>
</gene>
<organism evidence="1 2">
    <name type="scientific">Halorubrum distributum JCM 9100</name>
    <dbReference type="NCBI Taxonomy" id="1227467"/>
    <lineage>
        <taxon>Archaea</taxon>
        <taxon>Methanobacteriati</taxon>
        <taxon>Methanobacteriota</taxon>
        <taxon>Stenosarchaea group</taxon>
        <taxon>Halobacteria</taxon>
        <taxon>Halobacteriales</taxon>
        <taxon>Haloferacaceae</taxon>
        <taxon>Halorubrum</taxon>
        <taxon>Halorubrum distributum group</taxon>
    </lineage>
</organism>
<accession>M0EUE7</accession>
<sequence length="46" mass="5029">MSSEQETDGTYRCTECDYEGDEYRILDDGSTGGTAVCPECEGQLTI</sequence>
<keyword evidence="2" id="KW-1185">Reference proteome</keyword>
<dbReference type="RefSeq" id="WP_004596384.1">
    <property type="nucleotide sequence ID" value="NZ_AOJM01000036.1"/>
</dbReference>
<name>M0EUE7_9EURY</name>
<protein>
    <recommendedName>
        <fullName evidence="3">Small CPxCG-related zinc finger protein</fullName>
    </recommendedName>
</protein>
<dbReference type="AlphaFoldDB" id="M0EUE7"/>
<dbReference type="EMBL" id="AOJM01000036">
    <property type="protein sequence ID" value="ELZ50723.1"/>
    <property type="molecule type" value="Genomic_DNA"/>
</dbReference>
<evidence type="ECO:0008006" key="3">
    <source>
        <dbReference type="Google" id="ProtNLM"/>
    </source>
</evidence>
<reference evidence="1 2" key="1">
    <citation type="journal article" date="2014" name="PLoS Genet.">
        <title>Phylogenetically driven sequencing of extremely halophilic archaea reveals strategies for static and dynamic osmo-response.</title>
        <authorList>
            <person name="Becker E.A."/>
            <person name="Seitzer P.M."/>
            <person name="Tritt A."/>
            <person name="Larsen D."/>
            <person name="Krusor M."/>
            <person name="Yao A.I."/>
            <person name="Wu D."/>
            <person name="Madern D."/>
            <person name="Eisen J.A."/>
            <person name="Darling A.E."/>
            <person name="Facciotti M.T."/>
        </authorList>
    </citation>
    <scope>NUCLEOTIDE SEQUENCE [LARGE SCALE GENOMIC DNA]</scope>
    <source>
        <strain evidence="1 2">JCM 9100</strain>
    </source>
</reference>
<comment type="caution">
    <text evidence="1">The sequence shown here is derived from an EMBL/GenBank/DDBJ whole genome shotgun (WGS) entry which is preliminary data.</text>
</comment>
<evidence type="ECO:0000313" key="1">
    <source>
        <dbReference type="EMBL" id="ELZ50723.1"/>
    </source>
</evidence>
<evidence type="ECO:0000313" key="2">
    <source>
        <dbReference type="Proteomes" id="UP000011526"/>
    </source>
</evidence>
<proteinExistence type="predicted"/>
<dbReference type="Proteomes" id="UP000011526">
    <property type="component" value="Unassembled WGS sequence"/>
</dbReference>
<dbReference type="PATRIC" id="fig|1227467.4.peg.997"/>